<dbReference type="EMBL" id="JAUDZE010000001">
    <property type="protein sequence ID" value="MDN0013068.1"/>
    <property type="molecule type" value="Genomic_DNA"/>
</dbReference>
<proteinExistence type="predicted"/>
<evidence type="ECO:0000313" key="1">
    <source>
        <dbReference type="EMBL" id="MDN0013068.1"/>
    </source>
</evidence>
<accession>A0ABT7WK99</accession>
<organism evidence="1 2">
    <name type="scientific">Acinetobacter thutiue</name>
    <dbReference type="NCBI Taxonomy" id="2998078"/>
    <lineage>
        <taxon>Bacteria</taxon>
        <taxon>Pseudomonadati</taxon>
        <taxon>Pseudomonadota</taxon>
        <taxon>Gammaproteobacteria</taxon>
        <taxon>Moraxellales</taxon>
        <taxon>Moraxellaceae</taxon>
        <taxon>Acinetobacter</taxon>
    </lineage>
</organism>
<reference evidence="1" key="1">
    <citation type="submission" date="2023-06" db="EMBL/GenBank/DDBJ databases">
        <title>Two novel species of Acinetobacter isolated from motorbike repairing workshop in Vietnam.</title>
        <authorList>
            <person name="Le N.T.T."/>
        </authorList>
    </citation>
    <scope>NUCLEOTIDE SEQUENCE</scope>
    <source>
        <strain evidence="1">VNH17</strain>
    </source>
</reference>
<protein>
    <submittedName>
        <fullName evidence="1">Uncharacterized protein</fullName>
    </submittedName>
</protein>
<dbReference type="Proteomes" id="UP001168524">
    <property type="component" value="Unassembled WGS sequence"/>
</dbReference>
<gene>
    <name evidence="1" type="ORF">QTA56_02300</name>
</gene>
<keyword evidence="2" id="KW-1185">Reference proteome</keyword>
<evidence type="ECO:0000313" key="2">
    <source>
        <dbReference type="Proteomes" id="UP001168524"/>
    </source>
</evidence>
<comment type="caution">
    <text evidence="1">The sequence shown here is derived from an EMBL/GenBank/DDBJ whole genome shotgun (WGS) entry which is preliminary data.</text>
</comment>
<dbReference type="RefSeq" id="WP_267979343.1">
    <property type="nucleotide sequence ID" value="NZ_JAPQKF010000001.1"/>
</dbReference>
<sequence length="84" mass="9730">MTAFTIMQMSMQEEDHLPDLAIQAFRNAFKQASECSEVVYVKDRQLLKRFPNGEIKVLQDLSTSYQSLATSQRIFKRKKKSVTV</sequence>
<name>A0ABT7WK99_9GAMM</name>